<feature type="compositionally biased region" description="Basic and acidic residues" evidence="6">
    <location>
        <begin position="1"/>
        <end position="16"/>
    </location>
</feature>
<accession>A0A653CVT4</accession>
<keyword evidence="5 7" id="KW-0472">Membrane</keyword>
<feature type="transmembrane region" description="Helical" evidence="7">
    <location>
        <begin position="321"/>
        <end position="342"/>
    </location>
</feature>
<evidence type="ECO:0000256" key="6">
    <source>
        <dbReference type="SAM" id="MobiDB-lite"/>
    </source>
</evidence>
<feature type="transmembrane region" description="Helical" evidence="7">
    <location>
        <begin position="57"/>
        <end position="82"/>
    </location>
</feature>
<keyword evidence="3 7" id="KW-0812">Transmembrane</keyword>
<evidence type="ECO:0000259" key="8">
    <source>
        <dbReference type="PROSITE" id="PS50850"/>
    </source>
</evidence>
<dbReference type="AlphaFoldDB" id="A0A653CVT4"/>
<keyword evidence="4 7" id="KW-1133">Transmembrane helix</keyword>
<dbReference type="PANTHER" id="PTHR23511">
    <property type="entry name" value="SYNAPTIC VESICLE GLYCOPROTEIN 2"/>
    <property type="match status" value="1"/>
</dbReference>
<dbReference type="OrthoDB" id="3936150at2759"/>
<dbReference type="InterPro" id="IPR020846">
    <property type="entry name" value="MFS_dom"/>
</dbReference>
<protein>
    <recommendedName>
        <fullName evidence="8">Major facilitator superfamily (MFS) profile domain-containing protein</fullName>
    </recommendedName>
</protein>
<feature type="transmembrane region" description="Helical" evidence="7">
    <location>
        <begin position="224"/>
        <end position="242"/>
    </location>
</feature>
<feature type="transmembrane region" description="Helical" evidence="7">
    <location>
        <begin position="390"/>
        <end position="408"/>
    </location>
</feature>
<evidence type="ECO:0000313" key="9">
    <source>
        <dbReference type="EMBL" id="VEN51978.1"/>
    </source>
</evidence>
<feature type="transmembrane region" description="Helical" evidence="7">
    <location>
        <begin position="420"/>
        <end position="438"/>
    </location>
</feature>
<feature type="domain" description="Major facilitator superfamily (MFS) profile" evidence="8">
    <location>
        <begin position="58"/>
        <end position="531"/>
    </location>
</feature>
<evidence type="ECO:0000256" key="1">
    <source>
        <dbReference type="ARBA" id="ARBA00004141"/>
    </source>
</evidence>
<evidence type="ECO:0000256" key="7">
    <source>
        <dbReference type="SAM" id="Phobius"/>
    </source>
</evidence>
<feature type="transmembrane region" description="Helical" evidence="7">
    <location>
        <begin position="506"/>
        <end position="526"/>
    </location>
</feature>
<name>A0A653CVT4_CALMS</name>
<sequence length="535" mass="59148">QGEHKPNQHEFERKNDDDSDSKQNGLPISENHNKEGQSRASFEDAISATGLGKYNALLILLLIFPTTAQVFETASLSYVLPIAQCDLDITLEDIGLIIGMTYVGMIATGFLWGCLSDAYGRKNILICGLLLNGAFMAMAAFSTSSTLLMISRVFSGVGLGGHFSTAIVHSSEFYRKEYRGTAKLLWGIMESIANMILPLLAWLVLTNRWEFTLGSHEYHTWNGFLLICSMFPIAGGICYIFMPESPKYLMSSGNNDKAIKVFQQVYTINTGKEKNTYPHQTLEQERNLSDDKPAKRSAAELIVDGLKELRFLLHKPYTSRIILVCGVSFSLSTSFNTMRIWLPQMFKAINDYQLGHNGTSTDICVMLQSWHEDNQNQEQVCDIDADNSPVYIQSTIVALTRLVAYLIAAGVIKYVGSKKLVLCTAIATFLLTGGIYFTQSSRSILIVSSLSNAMGNVSTLMFVSISVEMFPTTLRTIAITLHHTSSRVATLMGNLLFPYLLETGCVPTFTFVALGPLVAGLLSLLYPDVDNKPLM</sequence>
<feature type="transmembrane region" description="Helical" evidence="7">
    <location>
        <begin position="184"/>
        <end position="204"/>
    </location>
</feature>
<dbReference type="Gene3D" id="1.20.1250.20">
    <property type="entry name" value="MFS general substrate transporter like domains"/>
    <property type="match status" value="1"/>
</dbReference>
<reference evidence="9 10" key="1">
    <citation type="submission" date="2019-01" db="EMBL/GenBank/DDBJ databases">
        <authorList>
            <person name="Sayadi A."/>
        </authorList>
    </citation>
    <scope>NUCLEOTIDE SEQUENCE [LARGE SCALE GENOMIC DNA]</scope>
</reference>
<keyword evidence="10" id="KW-1185">Reference proteome</keyword>
<dbReference type="PROSITE" id="PS50850">
    <property type="entry name" value="MFS"/>
    <property type="match status" value="1"/>
</dbReference>
<feature type="transmembrane region" description="Helical" evidence="7">
    <location>
        <begin position="124"/>
        <end position="141"/>
    </location>
</feature>
<gene>
    <name evidence="9" type="ORF">CALMAC_LOCUS12268</name>
</gene>
<feature type="transmembrane region" description="Helical" evidence="7">
    <location>
        <begin position="94"/>
        <end position="112"/>
    </location>
</feature>
<organism evidence="9 10">
    <name type="scientific">Callosobruchus maculatus</name>
    <name type="common">Southern cowpea weevil</name>
    <name type="synonym">Pulse bruchid</name>
    <dbReference type="NCBI Taxonomy" id="64391"/>
    <lineage>
        <taxon>Eukaryota</taxon>
        <taxon>Metazoa</taxon>
        <taxon>Ecdysozoa</taxon>
        <taxon>Arthropoda</taxon>
        <taxon>Hexapoda</taxon>
        <taxon>Insecta</taxon>
        <taxon>Pterygota</taxon>
        <taxon>Neoptera</taxon>
        <taxon>Endopterygota</taxon>
        <taxon>Coleoptera</taxon>
        <taxon>Polyphaga</taxon>
        <taxon>Cucujiformia</taxon>
        <taxon>Chrysomeloidea</taxon>
        <taxon>Chrysomelidae</taxon>
        <taxon>Bruchinae</taxon>
        <taxon>Bruchini</taxon>
        <taxon>Callosobruchus</taxon>
    </lineage>
</organism>
<proteinExistence type="predicted"/>
<dbReference type="PANTHER" id="PTHR23511:SF36">
    <property type="entry name" value="EG:BACR7A4.13 PROTEIN-RELATED"/>
    <property type="match status" value="1"/>
</dbReference>
<dbReference type="Pfam" id="PF07690">
    <property type="entry name" value="MFS_1"/>
    <property type="match status" value="2"/>
</dbReference>
<dbReference type="Proteomes" id="UP000410492">
    <property type="component" value="Unassembled WGS sequence"/>
</dbReference>
<evidence type="ECO:0000256" key="4">
    <source>
        <dbReference type="ARBA" id="ARBA00022989"/>
    </source>
</evidence>
<keyword evidence="2" id="KW-0813">Transport</keyword>
<evidence type="ECO:0000256" key="2">
    <source>
        <dbReference type="ARBA" id="ARBA00022448"/>
    </source>
</evidence>
<dbReference type="InterPro" id="IPR036259">
    <property type="entry name" value="MFS_trans_sf"/>
</dbReference>
<dbReference type="EMBL" id="CAACVG010009073">
    <property type="protein sequence ID" value="VEN51978.1"/>
    <property type="molecule type" value="Genomic_DNA"/>
</dbReference>
<comment type="subcellular location">
    <subcellularLocation>
        <location evidence="1">Membrane</location>
        <topology evidence="1">Multi-pass membrane protein</topology>
    </subcellularLocation>
</comment>
<feature type="transmembrane region" description="Helical" evidence="7">
    <location>
        <begin position="147"/>
        <end position="168"/>
    </location>
</feature>
<feature type="region of interest" description="Disordered" evidence="6">
    <location>
        <begin position="1"/>
        <end position="40"/>
    </location>
</feature>
<dbReference type="GO" id="GO:0022857">
    <property type="term" value="F:transmembrane transporter activity"/>
    <property type="evidence" value="ECO:0007669"/>
    <property type="project" value="InterPro"/>
</dbReference>
<dbReference type="InterPro" id="IPR011701">
    <property type="entry name" value="MFS"/>
</dbReference>
<feature type="non-terminal residue" evidence="9">
    <location>
        <position position="1"/>
    </location>
</feature>
<dbReference type="SUPFAM" id="SSF103473">
    <property type="entry name" value="MFS general substrate transporter"/>
    <property type="match status" value="1"/>
</dbReference>
<evidence type="ECO:0000256" key="5">
    <source>
        <dbReference type="ARBA" id="ARBA00023136"/>
    </source>
</evidence>
<evidence type="ECO:0000256" key="3">
    <source>
        <dbReference type="ARBA" id="ARBA00022692"/>
    </source>
</evidence>
<dbReference type="GO" id="GO:0016020">
    <property type="term" value="C:membrane"/>
    <property type="evidence" value="ECO:0007669"/>
    <property type="project" value="UniProtKB-SubCell"/>
</dbReference>
<evidence type="ECO:0000313" key="10">
    <source>
        <dbReference type="Proteomes" id="UP000410492"/>
    </source>
</evidence>